<dbReference type="EMBL" id="QSQR01000001">
    <property type="protein sequence ID" value="RGK48361.1"/>
    <property type="molecule type" value="Genomic_DNA"/>
</dbReference>
<evidence type="ECO:0000313" key="1">
    <source>
        <dbReference type="EMBL" id="RGK48361.1"/>
    </source>
</evidence>
<accession>A0A8B2Z3C1</accession>
<proteinExistence type="predicted"/>
<comment type="caution">
    <text evidence="1">The sequence shown here is derived from an EMBL/GenBank/DDBJ whole genome shotgun (WGS) entry which is preliminary data.</text>
</comment>
<name>A0A8B2Z3C1_9LACO</name>
<reference evidence="1 2" key="1">
    <citation type="submission" date="2018-08" db="EMBL/GenBank/DDBJ databases">
        <title>A genome reference for cultivated species of the human gut microbiota.</title>
        <authorList>
            <person name="Zou Y."/>
            <person name="Xue W."/>
            <person name="Luo G."/>
        </authorList>
    </citation>
    <scope>NUCLEOTIDE SEQUENCE [LARGE SCALE GENOMIC DNA]</scope>
    <source>
        <strain evidence="1 2">TF10-9AT</strain>
    </source>
</reference>
<gene>
    <name evidence="1" type="ORF">DXD09_01090</name>
</gene>
<evidence type="ECO:0000313" key="2">
    <source>
        <dbReference type="Proteomes" id="UP000260790"/>
    </source>
</evidence>
<sequence length="72" mass="8221">MKYCFLKKIFSLEGAGRIIAVGIFVKCSAPHRLFEQCTKIKMGFRAKRRFLGFARKKQPPVTVEMPFPGLCP</sequence>
<organism evidence="1 2">
    <name type="scientific">Ligilactobacillus ruminis</name>
    <dbReference type="NCBI Taxonomy" id="1623"/>
    <lineage>
        <taxon>Bacteria</taxon>
        <taxon>Bacillati</taxon>
        <taxon>Bacillota</taxon>
        <taxon>Bacilli</taxon>
        <taxon>Lactobacillales</taxon>
        <taxon>Lactobacillaceae</taxon>
        <taxon>Ligilactobacillus</taxon>
    </lineage>
</organism>
<dbReference type="Proteomes" id="UP000260790">
    <property type="component" value="Unassembled WGS sequence"/>
</dbReference>
<dbReference type="AlphaFoldDB" id="A0A8B2Z3C1"/>
<protein>
    <submittedName>
        <fullName evidence="1">Uncharacterized protein</fullName>
    </submittedName>
</protein>